<comment type="caution">
    <text evidence="3">The sequence shown here is derived from an EMBL/GenBank/DDBJ whole genome shotgun (WGS) entry which is preliminary data.</text>
</comment>
<keyword evidence="1" id="KW-1133">Transmembrane helix</keyword>
<keyword evidence="1" id="KW-0812">Transmembrane</keyword>
<evidence type="ECO:0000259" key="2">
    <source>
        <dbReference type="Pfam" id="PF02517"/>
    </source>
</evidence>
<keyword evidence="4" id="KW-1185">Reference proteome</keyword>
<protein>
    <recommendedName>
        <fullName evidence="2">CAAX prenyl protease 2/Lysostaphin resistance protein A-like domain-containing protein</fullName>
    </recommendedName>
</protein>
<dbReference type="InterPro" id="IPR003675">
    <property type="entry name" value="Rce1/LyrA-like_dom"/>
</dbReference>
<dbReference type="Proteomes" id="UP001600894">
    <property type="component" value="Unassembled WGS sequence"/>
</dbReference>
<accession>A0ABQ0AUS4</accession>
<dbReference type="EMBL" id="BAABXL010000001">
    <property type="protein sequence ID" value="GAA6267765.1"/>
    <property type="molecule type" value="Genomic_DNA"/>
</dbReference>
<keyword evidence="1" id="KW-0472">Membrane</keyword>
<gene>
    <name evidence="3" type="ORF">F130042H8_08250</name>
</gene>
<feature type="domain" description="CAAX prenyl protease 2/Lysostaphin resistance protein A-like" evidence="2">
    <location>
        <begin position="6"/>
        <end position="94"/>
    </location>
</feature>
<proteinExistence type="predicted"/>
<evidence type="ECO:0000256" key="1">
    <source>
        <dbReference type="SAM" id="Phobius"/>
    </source>
</evidence>
<evidence type="ECO:0000313" key="3">
    <source>
        <dbReference type="EMBL" id="GAA6267765.1"/>
    </source>
</evidence>
<organism evidence="3 4">
    <name type="scientific">Enterocloster alcoholdehydrogenati</name>
    <dbReference type="NCBI Taxonomy" id="2547410"/>
    <lineage>
        <taxon>Bacteria</taxon>
        <taxon>Bacillati</taxon>
        <taxon>Bacillota</taxon>
        <taxon>Clostridia</taxon>
        <taxon>Lachnospirales</taxon>
        <taxon>Lachnospiraceae</taxon>
        <taxon>Enterocloster</taxon>
    </lineage>
</organism>
<reference evidence="3 4" key="1">
    <citation type="submission" date="2024-04" db="EMBL/GenBank/DDBJ databases">
        <title>Defined microbial consortia suppress multidrug-resistant proinflammatory Enterobacteriaceae via ecological control.</title>
        <authorList>
            <person name="Furuichi M."/>
            <person name="Kawaguchi T."/>
            <person name="Pust M."/>
            <person name="Yasuma K."/>
            <person name="Plichta D."/>
            <person name="Hasegawa N."/>
            <person name="Ohya T."/>
            <person name="Bhattarai S."/>
            <person name="Sasajima S."/>
            <person name="Aoto Y."/>
            <person name="Tuganbaev T."/>
            <person name="Yaginuma M."/>
            <person name="Ueda M."/>
            <person name="Okahashi N."/>
            <person name="Amafuji K."/>
            <person name="Kiridooshi Y."/>
            <person name="Sugita K."/>
            <person name="Strazar M."/>
            <person name="Skelly A."/>
            <person name="Suda W."/>
            <person name="Hattori M."/>
            <person name="Nakamoto N."/>
            <person name="Caballero S."/>
            <person name="Norman J."/>
            <person name="Olle B."/>
            <person name="Tanoue T."/>
            <person name="Arita M."/>
            <person name="Bucci V."/>
            <person name="Atarashi K."/>
            <person name="Xavier R."/>
            <person name="Honda K."/>
        </authorList>
    </citation>
    <scope>NUCLEOTIDE SEQUENCE [LARGE SCALE GENOMIC DNA]</scope>
    <source>
        <strain evidence="4">f13</strain>
    </source>
</reference>
<dbReference type="Pfam" id="PF02517">
    <property type="entry name" value="Rce1-like"/>
    <property type="match status" value="1"/>
</dbReference>
<evidence type="ECO:0000313" key="4">
    <source>
        <dbReference type="Proteomes" id="UP001600894"/>
    </source>
</evidence>
<sequence>MNRSELFYRLALTLVSAPLAEEAVFRWGIYGLLRKKLLPVLPALISALAFGLYHGNIIQGLYAFGLGLVLAWGYEDSPWGKYRMAVLMHAAANAAALLVFG</sequence>
<feature type="transmembrane region" description="Helical" evidence="1">
    <location>
        <begin position="6"/>
        <end position="25"/>
    </location>
</feature>
<name>A0ABQ0AUS4_9FIRM</name>